<dbReference type="Proteomes" id="UP000321291">
    <property type="component" value="Chromosome"/>
</dbReference>
<name>A0A5B8VQK6_9BACT</name>
<evidence type="ECO:0000259" key="1">
    <source>
        <dbReference type="Pfam" id="PF13810"/>
    </source>
</evidence>
<dbReference type="EMBL" id="CP042434">
    <property type="protein sequence ID" value="QEC73533.1"/>
    <property type="molecule type" value="Genomic_DNA"/>
</dbReference>
<evidence type="ECO:0000313" key="2">
    <source>
        <dbReference type="EMBL" id="QEC73533.1"/>
    </source>
</evidence>
<protein>
    <submittedName>
        <fullName evidence="2">DUF4185 domain-containing protein</fullName>
    </submittedName>
</protein>
<keyword evidence="3" id="KW-1185">Reference proteome</keyword>
<dbReference type="AlphaFoldDB" id="A0A5B8VQK6"/>
<dbReference type="Pfam" id="PF13810">
    <property type="entry name" value="DUF4185"/>
    <property type="match status" value="1"/>
</dbReference>
<dbReference type="KEGG" id="agi:FSB73_19575"/>
<feature type="domain" description="DUF4185" evidence="1">
    <location>
        <begin position="15"/>
        <end position="297"/>
    </location>
</feature>
<dbReference type="InterPro" id="IPR023296">
    <property type="entry name" value="Glyco_hydro_beta-prop_sf"/>
</dbReference>
<evidence type="ECO:0000313" key="3">
    <source>
        <dbReference type="Proteomes" id="UP000321291"/>
    </source>
</evidence>
<dbReference type="Gene3D" id="2.115.10.20">
    <property type="entry name" value="Glycosyl hydrolase domain, family 43"/>
    <property type="match status" value="1"/>
</dbReference>
<reference evidence="2 3" key="1">
    <citation type="journal article" date="2017" name="Int. J. Syst. Evol. Microbiol.">
        <title>Arachidicoccus ginsenosidivorans sp. nov., with ginsenoside-converting activity isolated from ginseng cultivating soil.</title>
        <authorList>
            <person name="Siddiqi M.Z."/>
            <person name="Aslam Z."/>
            <person name="Im W.T."/>
        </authorList>
    </citation>
    <scope>NUCLEOTIDE SEQUENCE [LARGE SCALE GENOMIC DNA]</scope>
    <source>
        <strain evidence="2 3">Gsoil 809</strain>
    </source>
</reference>
<accession>A0A5B8VQK6</accession>
<dbReference type="InterPro" id="IPR025442">
    <property type="entry name" value="DUF4185"/>
</dbReference>
<organism evidence="2 3">
    <name type="scientific">Arachidicoccus ginsenosidivorans</name>
    <dbReference type="NCBI Taxonomy" id="496057"/>
    <lineage>
        <taxon>Bacteria</taxon>
        <taxon>Pseudomonadati</taxon>
        <taxon>Bacteroidota</taxon>
        <taxon>Chitinophagia</taxon>
        <taxon>Chitinophagales</taxon>
        <taxon>Chitinophagaceae</taxon>
        <taxon>Arachidicoccus</taxon>
    </lineage>
</organism>
<sequence>MGSVAFDQGNSIPLSWGPNKGKVLWVTQDAWDGQQLKTNGMFDCKDFFRYRNSMILQPSIRDWVPTHTFNIEKVDSRQHKPKQICDVLPTAEYSWPAAGIEIGRYVYVQCSEGDGLGPPKSQSLYQLTENDGLNWQVKRLTPKGMTTEHKINYSAGMVKSPDGFVYVFGFKGTGYGYSLDLHVARFKPSLPMQWTFWNKSNWQVTPEADSKARIASGKATVSVAYLNGKYILMTMDQGFVCDSARSIYLATSSSPTGPFTPLKKVYTINEYLYGKYARYYTPVIHPEFNNGHRELLLTYCLNFSGCGVPDCKDGYLDPYFYRIKGIRIPYDMIGL</sequence>
<gene>
    <name evidence="2" type="ORF">FSB73_19575</name>
</gene>
<proteinExistence type="predicted"/>
<dbReference type="SUPFAM" id="SSF75005">
    <property type="entry name" value="Arabinanase/levansucrase/invertase"/>
    <property type="match status" value="1"/>
</dbReference>